<comment type="caution">
    <text evidence="2">The sequence shown here is derived from an EMBL/GenBank/DDBJ whole genome shotgun (WGS) entry which is preliminary data.</text>
</comment>
<organism evidence="2 3">
    <name type="scientific">Rotaria magnacalcarata</name>
    <dbReference type="NCBI Taxonomy" id="392030"/>
    <lineage>
        <taxon>Eukaryota</taxon>
        <taxon>Metazoa</taxon>
        <taxon>Spiralia</taxon>
        <taxon>Gnathifera</taxon>
        <taxon>Rotifera</taxon>
        <taxon>Eurotatoria</taxon>
        <taxon>Bdelloidea</taxon>
        <taxon>Philodinida</taxon>
        <taxon>Philodinidae</taxon>
        <taxon>Rotaria</taxon>
    </lineage>
</organism>
<dbReference type="AlphaFoldDB" id="A0A8S3H5B4"/>
<evidence type="ECO:0000313" key="3">
    <source>
        <dbReference type="Proteomes" id="UP000676336"/>
    </source>
</evidence>
<dbReference type="EMBL" id="CAJOBI010315547">
    <property type="protein sequence ID" value="CAF5176267.1"/>
    <property type="molecule type" value="Genomic_DNA"/>
</dbReference>
<name>A0A8S3H5B4_9BILA</name>
<evidence type="ECO:0000313" key="2">
    <source>
        <dbReference type="EMBL" id="CAF5176267.1"/>
    </source>
</evidence>
<protein>
    <submittedName>
        <fullName evidence="2">Uncharacterized protein</fullName>
    </submittedName>
</protein>
<gene>
    <name evidence="2" type="ORF">SMN809_LOCUS67534</name>
</gene>
<reference evidence="2" key="1">
    <citation type="submission" date="2021-02" db="EMBL/GenBank/DDBJ databases">
        <authorList>
            <person name="Nowell W R."/>
        </authorList>
    </citation>
    <scope>NUCLEOTIDE SEQUENCE</scope>
</reference>
<dbReference type="Proteomes" id="UP000676336">
    <property type="component" value="Unassembled WGS sequence"/>
</dbReference>
<feature type="region of interest" description="Disordered" evidence="1">
    <location>
        <begin position="12"/>
        <end position="34"/>
    </location>
</feature>
<accession>A0A8S3H5B4</accession>
<sequence>MYPHLSIAMEQAQKRLKPRQQQANIRRRRRHHTTQIEICPTTTDDAAMINCDEQDQTELSNLKETIDQPITDPYEIFDFDTDFDVGTFIENMSEAEPEVNIDCEFSTDDQYEPLTLD</sequence>
<proteinExistence type="predicted"/>
<feature type="non-terminal residue" evidence="2">
    <location>
        <position position="117"/>
    </location>
</feature>
<evidence type="ECO:0000256" key="1">
    <source>
        <dbReference type="SAM" id="MobiDB-lite"/>
    </source>
</evidence>